<proteinExistence type="predicted"/>
<protein>
    <submittedName>
        <fullName evidence="1">Uncharacterized protein</fullName>
    </submittedName>
</protein>
<dbReference type="AlphaFoldDB" id="A0AAU7U2U0"/>
<dbReference type="RefSeq" id="WP_101761242.1">
    <property type="nucleotide sequence ID" value="NZ_CP158293.1"/>
</dbReference>
<organism evidence="1">
    <name type="scientific">Pantoea sp. BJ2</name>
    <dbReference type="NCBI Taxonomy" id="3141322"/>
    <lineage>
        <taxon>Bacteria</taxon>
        <taxon>Pseudomonadati</taxon>
        <taxon>Pseudomonadota</taxon>
        <taxon>Gammaproteobacteria</taxon>
        <taxon>Enterobacterales</taxon>
        <taxon>Erwiniaceae</taxon>
        <taxon>Pantoea</taxon>
    </lineage>
</organism>
<evidence type="ECO:0000313" key="1">
    <source>
        <dbReference type="EMBL" id="XBV47152.1"/>
    </source>
</evidence>
<reference evidence="1" key="1">
    <citation type="submission" date="2024-06" db="EMBL/GenBank/DDBJ databases">
        <title>Multiomics insights into the TNT degradation mechanism by Pantoea sp. BJ2 isolated from an ammunition destruction site.</title>
        <authorList>
            <person name="Luo J."/>
        </authorList>
    </citation>
    <scope>NUCLEOTIDE SEQUENCE</scope>
    <source>
        <strain evidence="1">BJ2</strain>
        <plasmid evidence="1">plasmindA</plasmid>
    </source>
</reference>
<accession>A0AAU7U2U0</accession>
<sequence>MLFHDEEQGHIIIGEAVINLAVSQKEINIHSLIIELGTMAEGDASDNRLAQIADARRWLKAFVETSPRNREELRWLSASRHLRAINNDR</sequence>
<name>A0AAU7U2U0_9GAMM</name>
<dbReference type="EMBL" id="CP158293">
    <property type="protein sequence ID" value="XBV47152.1"/>
    <property type="molecule type" value="Genomic_DNA"/>
</dbReference>
<keyword evidence="1" id="KW-0614">Plasmid</keyword>
<geneLocation type="plasmid" evidence="1">
    <name>plasmindA</name>
</geneLocation>
<gene>
    <name evidence="1" type="ORF">AAF463_20020</name>
</gene>